<reference evidence="1 2" key="1">
    <citation type="submission" date="2019-03" db="EMBL/GenBank/DDBJ databases">
        <title>Genomic Encyclopedia of Type Strains, Phase IV (KMG-IV): sequencing the most valuable type-strain genomes for metagenomic binning, comparative biology and taxonomic classification.</title>
        <authorList>
            <person name="Goeker M."/>
        </authorList>
    </citation>
    <scope>NUCLEOTIDE SEQUENCE [LARGE SCALE GENOMIC DNA]</scope>
    <source>
        <strain evidence="1 2">DSM 25894</strain>
    </source>
</reference>
<dbReference type="RefSeq" id="WP_132371085.1">
    <property type="nucleotide sequence ID" value="NZ_SMAN01000003.1"/>
</dbReference>
<dbReference type="EMBL" id="SMAN01000003">
    <property type="protein sequence ID" value="TCT25660.1"/>
    <property type="molecule type" value="Genomic_DNA"/>
</dbReference>
<sequence>MGNRNNDISEKTLNMLVDSVLNRHGVKLSRARISPREKQQLRRLINDLRRNVDALNRTQRS</sequence>
<name>A0A4R3NAH6_9BACI</name>
<protein>
    <recommendedName>
        <fullName evidence="3">Spore coat protein W</fullName>
    </recommendedName>
</protein>
<organism evidence="1 2">
    <name type="scientific">Melghiribacillus thermohalophilus</name>
    <dbReference type="NCBI Taxonomy" id="1324956"/>
    <lineage>
        <taxon>Bacteria</taxon>
        <taxon>Bacillati</taxon>
        <taxon>Bacillota</taxon>
        <taxon>Bacilli</taxon>
        <taxon>Bacillales</taxon>
        <taxon>Bacillaceae</taxon>
        <taxon>Melghiribacillus</taxon>
    </lineage>
</organism>
<dbReference type="OrthoDB" id="2974407at2"/>
<comment type="caution">
    <text evidence="1">The sequence shown here is derived from an EMBL/GenBank/DDBJ whole genome shotgun (WGS) entry which is preliminary data.</text>
</comment>
<evidence type="ECO:0008006" key="3">
    <source>
        <dbReference type="Google" id="ProtNLM"/>
    </source>
</evidence>
<accession>A0A4R3NAH6</accession>
<dbReference type="AlphaFoldDB" id="A0A4R3NAH6"/>
<gene>
    <name evidence="1" type="ORF">EDD68_103215</name>
</gene>
<dbReference type="Proteomes" id="UP000294650">
    <property type="component" value="Unassembled WGS sequence"/>
</dbReference>
<evidence type="ECO:0000313" key="2">
    <source>
        <dbReference type="Proteomes" id="UP000294650"/>
    </source>
</evidence>
<keyword evidence="2" id="KW-1185">Reference proteome</keyword>
<proteinExistence type="predicted"/>
<evidence type="ECO:0000313" key="1">
    <source>
        <dbReference type="EMBL" id="TCT25660.1"/>
    </source>
</evidence>